<dbReference type="Proteomes" id="UP000549394">
    <property type="component" value="Unassembled WGS sequence"/>
</dbReference>
<evidence type="ECO:0000256" key="6">
    <source>
        <dbReference type="ARBA" id="ARBA00022833"/>
    </source>
</evidence>
<dbReference type="Gene3D" id="3.30.40.10">
    <property type="entry name" value="Zinc/RING finger domain, C3HC4 (zinc finger)"/>
    <property type="match status" value="1"/>
</dbReference>
<dbReference type="CDD" id="cd20336">
    <property type="entry name" value="Rcat_RBR"/>
    <property type="match status" value="1"/>
</dbReference>
<proteinExistence type="predicted"/>
<dbReference type="GO" id="GO:0004842">
    <property type="term" value="F:ubiquitin-protein transferase activity"/>
    <property type="evidence" value="ECO:0007669"/>
    <property type="project" value="InterPro"/>
</dbReference>
<keyword evidence="1" id="KW-0808">Transferase</keyword>
<evidence type="ECO:0000256" key="5">
    <source>
        <dbReference type="ARBA" id="ARBA00022786"/>
    </source>
</evidence>
<dbReference type="InterPro" id="IPR013083">
    <property type="entry name" value="Znf_RING/FYVE/PHD"/>
</dbReference>
<name>A0A7I8W343_9ANNE</name>
<dbReference type="Pfam" id="PF26200">
    <property type="entry name" value="Rcat_RNF216"/>
    <property type="match status" value="1"/>
</dbReference>
<dbReference type="CDD" id="cd20335">
    <property type="entry name" value="BRcat_RBR"/>
    <property type="match status" value="1"/>
</dbReference>
<evidence type="ECO:0000313" key="11">
    <source>
        <dbReference type="EMBL" id="CAD5122989.1"/>
    </source>
</evidence>
<evidence type="ECO:0000259" key="10">
    <source>
        <dbReference type="PROSITE" id="PS51873"/>
    </source>
</evidence>
<dbReference type="PROSITE" id="PS51873">
    <property type="entry name" value="TRIAD"/>
    <property type="match status" value="1"/>
</dbReference>
<dbReference type="AlphaFoldDB" id="A0A7I8W343"/>
<dbReference type="InterPro" id="IPR031127">
    <property type="entry name" value="E3_UB_ligase_RBR"/>
</dbReference>
<dbReference type="OrthoDB" id="1431934at2759"/>
<evidence type="ECO:0000259" key="9">
    <source>
        <dbReference type="PROSITE" id="PS50089"/>
    </source>
</evidence>
<dbReference type="EMBL" id="CAJFCJ010000019">
    <property type="protein sequence ID" value="CAD5122989.1"/>
    <property type="molecule type" value="Genomic_DNA"/>
</dbReference>
<organism evidence="11 12">
    <name type="scientific">Dimorphilus gyrociliatus</name>
    <dbReference type="NCBI Taxonomy" id="2664684"/>
    <lineage>
        <taxon>Eukaryota</taxon>
        <taxon>Metazoa</taxon>
        <taxon>Spiralia</taxon>
        <taxon>Lophotrochozoa</taxon>
        <taxon>Annelida</taxon>
        <taxon>Polychaeta</taxon>
        <taxon>Polychaeta incertae sedis</taxon>
        <taxon>Dinophilidae</taxon>
        <taxon>Dimorphilus</taxon>
    </lineage>
</organism>
<feature type="region of interest" description="Disordered" evidence="8">
    <location>
        <begin position="286"/>
        <end position="305"/>
    </location>
</feature>
<keyword evidence="3" id="KW-0677">Repeat</keyword>
<feature type="domain" description="RING-type" evidence="10">
    <location>
        <begin position="526"/>
        <end position="724"/>
    </location>
</feature>
<comment type="caution">
    <text evidence="11">The sequence shown here is derived from an EMBL/GenBank/DDBJ whole genome shotgun (WGS) entry which is preliminary data.</text>
</comment>
<evidence type="ECO:0000256" key="1">
    <source>
        <dbReference type="ARBA" id="ARBA00022679"/>
    </source>
</evidence>
<accession>A0A7I8W343</accession>
<keyword evidence="4 7" id="KW-0863">Zinc-finger</keyword>
<evidence type="ECO:0000256" key="2">
    <source>
        <dbReference type="ARBA" id="ARBA00022723"/>
    </source>
</evidence>
<gene>
    <name evidence="11" type="ORF">DGYR_LOCUS10719</name>
</gene>
<keyword evidence="6" id="KW-0862">Zinc</keyword>
<keyword evidence="2" id="KW-0479">Metal-binding</keyword>
<evidence type="ECO:0000256" key="4">
    <source>
        <dbReference type="ARBA" id="ARBA00022771"/>
    </source>
</evidence>
<dbReference type="GO" id="GO:0008270">
    <property type="term" value="F:zinc ion binding"/>
    <property type="evidence" value="ECO:0007669"/>
    <property type="project" value="UniProtKB-KW"/>
</dbReference>
<feature type="domain" description="RING-type" evidence="9">
    <location>
        <begin position="530"/>
        <end position="569"/>
    </location>
</feature>
<keyword evidence="5" id="KW-0833">Ubl conjugation pathway</keyword>
<dbReference type="InterPro" id="IPR044066">
    <property type="entry name" value="TRIAD_supradom"/>
</dbReference>
<sequence>MFEDQIEEKPSKKYNKKCISNKYLTGHSVKHGNISKKNRDRLFSWISDKNGFIDKDINSFIESDCIPTNNVEKQTHVAKSRLHFVKNQDDQKQYALELSLNKRNRWNTVQQTEYSESAERLDYISENNYSILLLRQTQQKLIKKNIAEGQTFYDKNGKVRKNINGKRIRSKIISESKEIKKPNNELDIDNTEIMFEVYRCKSACSRKRRHETFKLKEKVGNRVKLETYTQHFKNEVLSKADFQYSYDDDDDDEFEEYDDCEYSNEAPAKICLADFFSRPRLKEKSRNSSQASLESQNTASSRKGQTVVLNENYTYNYKNQKYDSLPPENPITANFEFSLPTSCSLSFADCDLEDIPIIESQSTPPLFLLDVSSQIRTILLARGDLSRRKNLVRALILMKYQRNEDALNVTMTFTANITTSNRLPPTKSFSVSNFKDIVYNLKQTINDWLKDAILIDILDLCNLFSTKEIKMNKNGTISDLIHEHLGMTHKIRSREDTFYQNLEEYWIENKTNVEMAHLKTTMDDNTNLVCNICFIEIDKGNSLALKCNHYFCIQCWESHLKFKFIATCPQFQCDEPVKLPVYYALFGYLLTYRVESKRVSERNMGQWLACKNFQCNLMLKMENMDKLPMCECLCSKHWCLDCDDNFHWPSACEQQKLYDQLRNPGKGSSNALGQVVVRVKSCPYCRRKFEKNGGCNSMMCHCGANFCWACAKPMKNHINCKLLEEEKFVLRDYQYFNMRMINLAETCSSTLESLRNSSENHEKLFLFYKDQFSWLNERENKRFFINLVQKVKFQCYKELFLIKNMAIFLGAFDARVKIPKDLSEKLTQSRKFLSSVYYRIKLLKNSVVGSKRHKPQLSLKNIEKFSMRSSKDMKELVKICHEIKEGNFQKYILDSLHHLNL</sequence>
<protein>
    <submittedName>
        <fullName evidence="11">Uncharacterized protein</fullName>
    </submittedName>
</protein>
<reference evidence="11 12" key="1">
    <citation type="submission" date="2020-08" db="EMBL/GenBank/DDBJ databases">
        <authorList>
            <person name="Hejnol A."/>
        </authorList>
    </citation>
    <scope>NUCLEOTIDE SEQUENCE [LARGE SCALE GENOMIC DNA]</scope>
</reference>
<dbReference type="Gene3D" id="1.20.120.1750">
    <property type="match status" value="1"/>
</dbReference>
<dbReference type="PANTHER" id="PTHR11685">
    <property type="entry name" value="RBR FAMILY RING FINGER AND IBR DOMAIN-CONTAINING"/>
    <property type="match status" value="1"/>
</dbReference>
<evidence type="ECO:0000256" key="8">
    <source>
        <dbReference type="SAM" id="MobiDB-lite"/>
    </source>
</evidence>
<dbReference type="SUPFAM" id="SSF57850">
    <property type="entry name" value="RING/U-box"/>
    <property type="match status" value="2"/>
</dbReference>
<feature type="compositionally biased region" description="Polar residues" evidence="8">
    <location>
        <begin position="287"/>
        <end position="305"/>
    </location>
</feature>
<dbReference type="GO" id="GO:0016567">
    <property type="term" value="P:protein ubiquitination"/>
    <property type="evidence" value="ECO:0007669"/>
    <property type="project" value="InterPro"/>
</dbReference>
<keyword evidence="12" id="KW-1185">Reference proteome</keyword>
<dbReference type="PROSITE" id="PS50089">
    <property type="entry name" value="ZF_RING_2"/>
    <property type="match status" value="1"/>
</dbReference>
<evidence type="ECO:0000256" key="7">
    <source>
        <dbReference type="PROSITE-ProRule" id="PRU00175"/>
    </source>
</evidence>
<evidence type="ECO:0000313" key="12">
    <source>
        <dbReference type="Proteomes" id="UP000549394"/>
    </source>
</evidence>
<dbReference type="InterPro" id="IPR001841">
    <property type="entry name" value="Znf_RING"/>
</dbReference>
<evidence type="ECO:0000256" key="3">
    <source>
        <dbReference type="ARBA" id="ARBA00022737"/>
    </source>
</evidence>